<evidence type="ECO:0000313" key="4">
    <source>
        <dbReference type="EMBL" id="KAJ7073262.1"/>
    </source>
</evidence>
<feature type="transmembrane region" description="Helical" evidence="2">
    <location>
        <begin position="288"/>
        <end position="312"/>
    </location>
</feature>
<evidence type="ECO:0000256" key="2">
    <source>
        <dbReference type="SAM" id="Phobius"/>
    </source>
</evidence>
<sequence>MTLNRVTVAFLLFSFFHCFAQGIIHSFIFSIDSEFAGLVTKVVHAAEIPLKNITYLEGSPNRYVLRMCDDIPHGQPKNPCMVIFRSGVDVHDAPGAEQSDDWESLSILEDLVNGFSLSTTRDSANNTVGVTFRSQTTEPVFLSQQCAQILVYPQQLLQNAAREDITHIFLQFWLFGVSAFVVAKSSVPHTLTVLGTRLLLTAWSTYIASYRTNLDENLFREMISAPGTPCGVEMFPTYFAMRHAYDIADVVLSCTALLLSGLLSWNLLKLYKAQSFNRVGAPAHITRIYKFFMAVEACLQLEVFVLVAATSLWSDILINTGIRDISAHTRTYYGVIIGTTVLLLPWIALGWYGVRRENKPTMVAFLGIAFAILAGWSIMFYSRVYRWSFIQWPYLGCLTVASLILIMRVVRYPVLEIQLTLSQRERNTGHRLLEELRHGPGPIPCVLSQPQCHASLRHPPVQAEAALASLNFAPEVFEHSDVEKSGGKLAYYDFDEPEYPPATFQFVSSHLRSDHESAPAGDVSPLPTPLRGPPPMYEKPYVARF</sequence>
<dbReference type="EMBL" id="JARJCN010000118">
    <property type="protein sequence ID" value="KAJ7073262.1"/>
    <property type="molecule type" value="Genomic_DNA"/>
</dbReference>
<feature type="transmembrane region" description="Helical" evidence="2">
    <location>
        <begin position="332"/>
        <end position="354"/>
    </location>
</feature>
<feature type="transmembrane region" description="Helical" evidence="2">
    <location>
        <begin position="361"/>
        <end position="380"/>
    </location>
</feature>
<keyword evidence="2" id="KW-1133">Transmembrane helix</keyword>
<accession>A0AAD6TNU0</accession>
<evidence type="ECO:0000256" key="1">
    <source>
        <dbReference type="SAM" id="MobiDB-lite"/>
    </source>
</evidence>
<feature type="transmembrane region" description="Helical" evidence="2">
    <location>
        <begin position="392"/>
        <end position="410"/>
    </location>
</feature>
<keyword evidence="5" id="KW-1185">Reference proteome</keyword>
<name>A0AAD6TNU0_9AGAR</name>
<organism evidence="4 5">
    <name type="scientific">Mycena belliarum</name>
    <dbReference type="NCBI Taxonomy" id="1033014"/>
    <lineage>
        <taxon>Eukaryota</taxon>
        <taxon>Fungi</taxon>
        <taxon>Dikarya</taxon>
        <taxon>Basidiomycota</taxon>
        <taxon>Agaricomycotina</taxon>
        <taxon>Agaricomycetes</taxon>
        <taxon>Agaricomycetidae</taxon>
        <taxon>Agaricales</taxon>
        <taxon>Marasmiineae</taxon>
        <taxon>Mycenaceae</taxon>
        <taxon>Mycena</taxon>
    </lineage>
</organism>
<protein>
    <submittedName>
        <fullName evidence="4">Uncharacterized protein</fullName>
    </submittedName>
</protein>
<keyword evidence="2" id="KW-0472">Membrane</keyword>
<feature type="region of interest" description="Disordered" evidence="1">
    <location>
        <begin position="510"/>
        <end position="533"/>
    </location>
</feature>
<feature type="signal peptide" evidence="3">
    <location>
        <begin position="1"/>
        <end position="20"/>
    </location>
</feature>
<proteinExistence type="predicted"/>
<feature type="chain" id="PRO_5042239835" evidence="3">
    <location>
        <begin position="21"/>
        <end position="545"/>
    </location>
</feature>
<gene>
    <name evidence="4" type="ORF">B0H15DRAFT_917641</name>
</gene>
<dbReference type="AlphaFoldDB" id="A0AAD6TNU0"/>
<keyword evidence="2" id="KW-0812">Transmembrane</keyword>
<feature type="transmembrane region" description="Helical" evidence="2">
    <location>
        <begin position="250"/>
        <end position="268"/>
    </location>
</feature>
<reference evidence="4" key="1">
    <citation type="submission" date="2023-03" db="EMBL/GenBank/DDBJ databases">
        <title>Massive genome expansion in bonnet fungi (Mycena s.s.) driven by repeated elements and novel gene families across ecological guilds.</title>
        <authorList>
            <consortium name="Lawrence Berkeley National Laboratory"/>
            <person name="Harder C.B."/>
            <person name="Miyauchi S."/>
            <person name="Viragh M."/>
            <person name="Kuo A."/>
            <person name="Thoen E."/>
            <person name="Andreopoulos B."/>
            <person name="Lu D."/>
            <person name="Skrede I."/>
            <person name="Drula E."/>
            <person name="Henrissat B."/>
            <person name="Morin E."/>
            <person name="Kohler A."/>
            <person name="Barry K."/>
            <person name="LaButti K."/>
            <person name="Morin E."/>
            <person name="Salamov A."/>
            <person name="Lipzen A."/>
            <person name="Mereny Z."/>
            <person name="Hegedus B."/>
            <person name="Baldrian P."/>
            <person name="Stursova M."/>
            <person name="Weitz H."/>
            <person name="Taylor A."/>
            <person name="Grigoriev I.V."/>
            <person name="Nagy L.G."/>
            <person name="Martin F."/>
            <person name="Kauserud H."/>
        </authorList>
    </citation>
    <scope>NUCLEOTIDE SEQUENCE</scope>
    <source>
        <strain evidence="4">CBHHK173m</strain>
    </source>
</reference>
<dbReference type="Proteomes" id="UP001222325">
    <property type="component" value="Unassembled WGS sequence"/>
</dbReference>
<keyword evidence="3" id="KW-0732">Signal</keyword>
<comment type="caution">
    <text evidence="4">The sequence shown here is derived from an EMBL/GenBank/DDBJ whole genome shotgun (WGS) entry which is preliminary data.</text>
</comment>
<evidence type="ECO:0000313" key="5">
    <source>
        <dbReference type="Proteomes" id="UP001222325"/>
    </source>
</evidence>
<evidence type="ECO:0000256" key="3">
    <source>
        <dbReference type="SAM" id="SignalP"/>
    </source>
</evidence>